<keyword evidence="2" id="KW-1185">Reference proteome</keyword>
<evidence type="ECO:0000313" key="1">
    <source>
        <dbReference type="EMBL" id="GHD82478.1"/>
    </source>
</evidence>
<reference evidence="2" key="1">
    <citation type="journal article" date="2019" name="Int. J. Syst. Evol. Microbiol.">
        <title>The Global Catalogue of Microorganisms (GCM) 10K type strain sequencing project: providing services to taxonomists for standard genome sequencing and annotation.</title>
        <authorList>
            <consortium name="The Broad Institute Genomics Platform"/>
            <consortium name="The Broad Institute Genome Sequencing Center for Infectious Disease"/>
            <person name="Wu L."/>
            <person name="Ma J."/>
        </authorList>
    </citation>
    <scope>NUCLEOTIDE SEQUENCE [LARGE SCALE GENOMIC DNA]</scope>
    <source>
        <strain evidence="2">KCTC 23713</strain>
    </source>
</reference>
<gene>
    <name evidence="1" type="ORF">GCM10011419_29930</name>
</gene>
<accession>A0ABQ3HE88</accession>
<proteinExistence type="predicted"/>
<evidence type="ECO:0000313" key="2">
    <source>
        <dbReference type="Proteomes" id="UP000662678"/>
    </source>
</evidence>
<organism evidence="1 2">
    <name type="scientific">Vogesella fluminis</name>
    <dbReference type="NCBI Taxonomy" id="1069161"/>
    <lineage>
        <taxon>Bacteria</taxon>
        <taxon>Pseudomonadati</taxon>
        <taxon>Pseudomonadota</taxon>
        <taxon>Betaproteobacteria</taxon>
        <taxon>Neisseriales</taxon>
        <taxon>Chromobacteriaceae</taxon>
        <taxon>Vogesella</taxon>
    </lineage>
</organism>
<protein>
    <submittedName>
        <fullName evidence="1">Uncharacterized protein</fullName>
    </submittedName>
</protein>
<dbReference type="EMBL" id="BMYP01000092">
    <property type="protein sequence ID" value="GHD82478.1"/>
    <property type="molecule type" value="Genomic_DNA"/>
</dbReference>
<comment type="caution">
    <text evidence="1">The sequence shown here is derived from an EMBL/GenBank/DDBJ whole genome shotgun (WGS) entry which is preliminary data.</text>
</comment>
<dbReference type="Proteomes" id="UP000662678">
    <property type="component" value="Unassembled WGS sequence"/>
</dbReference>
<sequence length="94" mass="10410">MITRPVVLLDWQREPFVENCALPVPLGLIKDVALAIMHVGRKLQDRAELALSGERQLTAMGVIEEDIQSAEQLQVALQLLQTTMTMKGANDEQA</sequence>
<name>A0ABQ3HE88_9NEIS</name>